<dbReference type="EMBL" id="AM406670">
    <property type="protein sequence ID" value="CAL95256.1"/>
    <property type="molecule type" value="Genomic_DNA"/>
</dbReference>
<reference evidence="1 2" key="1">
    <citation type="journal article" date="2006" name="Nat. Biotechnol.">
        <title>Complete genome of the mutualistic, N2-fixing grass endophyte Azoarcus sp. strain BH72.</title>
        <authorList>
            <person name="Krause A."/>
            <person name="Ramakumar A."/>
            <person name="Bartels D."/>
            <person name="Battistoni F."/>
            <person name="Bekel T."/>
            <person name="Boch J."/>
            <person name="Boehm M."/>
            <person name="Friedrich F."/>
            <person name="Hurek T."/>
            <person name="Krause L."/>
            <person name="Linke B."/>
            <person name="McHardy A.C."/>
            <person name="Sarkar A."/>
            <person name="Schneiker S."/>
            <person name="Syed A.A."/>
            <person name="Thauer R."/>
            <person name="Vorhoelter F.-J."/>
            <person name="Weidner S."/>
            <person name="Puehler A."/>
            <person name="Reinhold-Hurek B."/>
            <person name="Kaiser O."/>
            <person name="Goesmann A."/>
        </authorList>
    </citation>
    <scope>NUCLEOTIDE SEQUENCE [LARGE SCALE GENOMIC DNA]</scope>
    <source>
        <strain evidence="1 2">BH72</strain>
    </source>
</reference>
<protein>
    <submittedName>
        <fullName evidence="1">Uncharacterized protein</fullName>
    </submittedName>
</protein>
<sequence length="155" mass="17774">MRHPDRWSVTVSPKKNDPLSSRALLQRIGLNDDGAANLLLEDDPLDSPLQSLTQALTQRYELLNTRHAFVPGDLVCWKQGMRNRRFPRDGRPAVVLEVLATPVRDSDTESGSTYFREPLDLVLGLFLDEGEHRGDFLSWHFDSRRFQPWTEGECK</sequence>
<dbReference type="HOGENOM" id="CLU_142690_0_0_4"/>
<keyword evidence="2" id="KW-1185">Reference proteome</keyword>
<gene>
    <name evidence="1" type="ordered locus">azo2639</name>
</gene>
<evidence type="ECO:0000313" key="1">
    <source>
        <dbReference type="EMBL" id="CAL95256.1"/>
    </source>
</evidence>
<proteinExistence type="predicted"/>
<evidence type="ECO:0000313" key="2">
    <source>
        <dbReference type="Proteomes" id="UP000002588"/>
    </source>
</evidence>
<dbReference type="eggNOG" id="ENOG5032VIY">
    <property type="taxonomic scope" value="Bacteria"/>
</dbReference>
<dbReference type="Proteomes" id="UP000002588">
    <property type="component" value="Chromosome"/>
</dbReference>
<accession>A1K8V1</accession>
<dbReference type="KEGG" id="azo:azo2639"/>
<dbReference type="STRING" id="62928.azo2639"/>
<organism evidence="1 2">
    <name type="scientific">Azoarcus sp. (strain BH72)</name>
    <dbReference type="NCBI Taxonomy" id="418699"/>
    <lineage>
        <taxon>Bacteria</taxon>
        <taxon>Pseudomonadati</taxon>
        <taxon>Pseudomonadota</taxon>
        <taxon>Betaproteobacteria</taxon>
        <taxon>Rhodocyclales</taxon>
        <taxon>Zoogloeaceae</taxon>
        <taxon>Azoarcus</taxon>
    </lineage>
</organism>
<name>A1K8V1_AZOSB</name>
<dbReference type="AlphaFoldDB" id="A1K8V1"/>